<proteinExistence type="predicted"/>
<dbReference type="AlphaFoldDB" id="A0A2M7TVP7"/>
<comment type="caution">
    <text evidence="2">The sequence shown here is derived from an EMBL/GenBank/DDBJ whole genome shotgun (WGS) entry which is preliminary data.</text>
</comment>
<evidence type="ECO:0000256" key="1">
    <source>
        <dbReference type="SAM" id="Phobius"/>
    </source>
</evidence>
<protein>
    <submittedName>
        <fullName evidence="2">Uncharacterized protein</fullName>
    </submittedName>
</protein>
<organism evidence="2 3">
    <name type="scientific">Candidatus Roizmanbacteria bacterium CG_4_10_14_0_2_um_filter_39_13</name>
    <dbReference type="NCBI Taxonomy" id="1974825"/>
    <lineage>
        <taxon>Bacteria</taxon>
        <taxon>Candidatus Roizmaniibacteriota</taxon>
    </lineage>
</organism>
<evidence type="ECO:0000313" key="2">
    <source>
        <dbReference type="EMBL" id="PIZ61906.1"/>
    </source>
</evidence>
<keyword evidence="1" id="KW-1133">Transmembrane helix</keyword>
<gene>
    <name evidence="2" type="ORF">COY16_05715</name>
</gene>
<dbReference type="Proteomes" id="UP000228503">
    <property type="component" value="Unassembled WGS sequence"/>
</dbReference>
<feature type="transmembrane region" description="Helical" evidence="1">
    <location>
        <begin position="20"/>
        <end position="37"/>
    </location>
</feature>
<keyword evidence="1" id="KW-0812">Transmembrane</keyword>
<reference evidence="3" key="1">
    <citation type="submission" date="2017-09" db="EMBL/GenBank/DDBJ databases">
        <title>Depth-based differentiation of microbial function through sediment-hosted aquifers and enrichment of novel symbionts in the deep terrestrial subsurface.</title>
        <authorList>
            <person name="Probst A.J."/>
            <person name="Ladd B."/>
            <person name="Jarett J.K."/>
            <person name="Geller-Mcgrath D.E."/>
            <person name="Sieber C.M.K."/>
            <person name="Emerson J.B."/>
            <person name="Anantharaman K."/>
            <person name="Thomas B.C."/>
            <person name="Malmstrom R."/>
            <person name="Stieglmeier M."/>
            <person name="Klingl A."/>
            <person name="Woyke T."/>
            <person name="Ryan C.M."/>
            <person name="Banfield J.F."/>
        </authorList>
    </citation>
    <scope>NUCLEOTIDE SEQUENCE [LARGE SCALE GENOMIC DNA]</scope>
</reference>
<sequence>MGEQSGEIQVQKNIFSRRKFLIGMGLGTGLLLAPSMLGSSNPPSAPENREILTPTNNTVFIDFAPENYTNGIVQQDYPSNNRTVKKLLGDKYLSNSQLLNEFKGEFIANHLPEILTNFLSLPRNIQEVVLSKYPAYALANGAIDVFAGHSQLVVDAHKSVLKKEGYATKPLVLPLQEVIAGGTVTEIEDKLGNKGIEIFVPADPAIKQLENVDQTIVNLSFQLGNIRMFHMRKKIGRF</sequence>
<dbReference type="EMBL" id="PFOB01000072">
    <property type="protein sequence ID" value="PIZ61906.1"/>
    <property type="molecule type" value="Genomic_DNA"/>
</dbReference>
<name>A0A2M7TVP7_9BACT</name>
<evidence type="ECO:0000313" key="3">
    <source>
        <dbReference type="Proteomes" id="UP000228503"/>
    </source>
</evidence>
<accession>A0A2M7TVP7</accession>
<keyword evidence="1" id="KW-0472">Membrane</keyword>